<evidence type="ECO:0000313" key="1">
    <source>
        <dbReference type="EMBL" id="OLO02702.1"/>
    </source>
</evidence>
<name>A0A1Q8SMS4_9GAMM</name>
<gene>
    <name evidence="1" type="ORF">BTW07_18295</name>
</gene>
<dbReference type="Proteomes" id="UP000186878">
    <property type="component" value="Unassembled WGS sequence"/>
</dbReference>
<dbReference type="STRING" id="404433.BTW07_18295"/>
<protein>
    <submittedName>
        <fullName evidence="1">Uncharacterized protein</fullName>
    </submittedName>
</protein>
<proteinExistence type="predicted"/>
<evidence type="ECO:0000313" key="2">
    <source>
        <dbReference type="Proteomes" id="UP000186878"/>
    </source>
</evidence>
<keyword evidence="2" id="KW-1185">Reference proteome</keyword>
<dbReference type="EMBL" id="MSDO01000037">
    <property type="protein sequence ID" value="OLO02702.1"/>
    <property type="molecule type" value="Genomic_DNA"/>
</dbReference>
<organism evidence="1 2">
    <name type="scientific">Salinicola socius</name>
    <dbReference type="NCBI Taxonomy" id="404433"/>
    <lineage>
        <taxon>Bacteria</taxon>
        <taxon>Pseudomonadati</taxon>
        <taxon>Pseudomonadota</taxon>
        <taxon>Gammaproteobacteria</taxon>
        <taxon>Oceanospirillales</taxon>
        <taxon>Halomonadaceae</taxon>
        <taxon>Salinicola</taxon>
    </lineage>
</organism>
<accession>A0A1Q8SMS4</accession>
<dbReference type="AlphaFoldDB" id="A0A1Q8SMS4"/>
<comment type="caution">
    <text evidence="1">The sequence shown here is derived from an EMBL/GenBank/DDBJ whole genome shotgun (WGS) entry which is preliminary data.</text>
</comment>
<sequence length="572" mass="65697">MGGGRDMNDRVALTNEAVFAELEGIIDKGFEKDLIPSKIRDISAWYLLTVAEDLARFSVAKDAVEFKDSLLIFFDQLKYSLKHSLLLVLENSENSGVKLPEKVYPLFYRKSSALIMAGLEYERLHRIVLGCYENRVKVELIDGVYEVKNLNENTAEYVALEYLNHGKGSEVDMFSVFVYLMQDENKDNDVVKSICRNTRIKKRKPVYEYTPASIKMLLKYLPQRDEIIPRDFKFPWGDGFETLCLINALWVRCAFHVLSVHCKASEKNIKGGMESSILLKINKKQLIRDIDIVASVGDDKIEKFVDSLTYGFGVKTPDPALQPIYSTGSGALLIPSILLMTSNCQRNALSLSARLDKKLFDRSSRFFEIKMVEHISEKVSHLGRCFQNRHYSANGDKEEVDLVVLDSEEKFCLIIEMRWMIQPGDYRELVKRQKVCDEKVVQVERKKRFFNRNKVEVMGSLVANETRFNDYRFEAIVLVMNYGGKQSIVSEIPVVNSDIFEKLINNENKLAEVYETCRSLSWLPKEGEDFEYQTESFEVGGETIRSPAFTMNINADEYASRLRQPTVNRVDA</sequence>
<reference evidence="1 2" key="1">
    <citation type="submission" date="2016-12" db="EMBL/GenBank/DDBJ databases">
        <title>Draft genome sequences of strains Salinicola socius SMB35, Salinicola sp. MH3R3-1 and Chromohalobacter sp. SMB17 from the Verkhnekamsk potash mining region of Russia.</title>
        <authorList>
            <person name="Mavrodi D.V."/>
            <person name="Olsson B.E."/>
            <person name="Korsakova E.S."/>
            <person name="Pyankova A."/>
            <person name="Mavrodi O.V."/>
            <person name="Plotnikova E.G."/>
        </authorList>
    </citation>
    <scope>NUCLEOTIDE SEQUENCE [LARGE SCALE GENOMIC DNA]</scope>
    <source>
        <strain evidence="1 2">SMB35</strain>
    </source>
</reference>